<dbReference type="CDD" id="cd10220">
    <property type="entry name" value="ASKHA_NBD_Arp2"/>
    <property type="match status" value="1"/>
</dbReference>
<dbReference type="OrthoDB" id="5132116at2759"/>
<dbReference type="GO" id="GO:0005856">
    <property type="term" value="C:cytoskeleton"/>
    <property type="evidence" value="ECO:0007669"/>
    <property type="project" value="UniProtKB-SubCell"/>
</dbReference>
<evidence type="ECO:0000256" key="4">
    <source>
        <dbReference type="ARBA" id="ARBA00022741"/>
    </source>
</evidence>
<evidence type="ECO:0000256" key="5">
    <source>
        <dbReference type="ARBA" id="ARBA00022840"/>
    </source>
</evidence>
<dbReference type="GO" id="GO:0003779">
    <property type="term" value="F:actin binding"/>
    <property type="evidence" value="ECO:0007669"/>
    <property type="project" value="UniProtKB-KW"/>
</dbReference>
<comment type="similarity">
    <text evidence="2">Belongs to the actin family. ARP2 subfamily.</text>
</comment>
<dbReference type="Pfam" id="PF00022">
    <property type="entry name" value="Actin"/>
    <property type="match status" value="1"/>
</dbReference>
<dbReference type="FunFam" id="3.90.640.10:FF:000005">
    <property type="entry name" value="Actin-related protein 2"/>
    <property type="match status" value="1"/>
</dbReference>
<dbReference type="FunFam" id="3.30.420.40:FF:000050">
    <property type="entry name" value="Actin, alpha skeletal muscle"/>
    <property type="match status" value="1"/>
</dbReference>
<evidence type="ECO:0000256" key="2">
    <source>
        <dbReference type="ARBA" id="ARBA00010121"/>
    </source>
</evidence>
<reference evidence="8 9" key="1">
    <citation type="journal article" date="2018" name="MBio">
        <title>Comparative Genomics Reveals the Core Gene Toolbox for the Fungus-Insect Symbiosis.</title>
        <authorList>
            <person name="Wang Y."/>
            <person name="Stata M."/>
            <person name="Wang W."/>
            <person name="Stajich J.E."/>
            <person name="White M.M."/>
            <person name="Moncalvo J.M."/>
        </authorList>
    </citation>
    <scope>NUCLEOTIDE SEQUENCE [LARGE SCALE GENOMIC DNA]</scope>
    <source>
        <strain evidence="8 9">SWE-8-4</strain>
    </source>
</reference>
<evidence type="ECO:0000256" key="7">
    <source>
        <dbReference type="ARBA" id="ARBA00023212"/>
    </source>
</evidence>
<comment type="caution">
    <text evidence="8">The sequence shown here is derived from an EMBL/GenBank/DDBJ whole genome shotgun (WGS) entry which is preliminary data.</text>
</comment>
<dbReference type="Proteomes" id="UP000245383">
    <property type="component" value="Unassembled WGS sequence"/>
</dbReference>
<keyword evidence="3" id="KW-0963">Cytoplasm</keyword>
<dbReference type="InterPro" id="IPR020902">
    <property type="entry name" value="Actin/actin-like_CS"/>
</dbReference>
<evidence type="ECO:0008006" key="10">
    <source>
        <dbReference type="Google" id="ProtNLM"/>
    </source>
</evidence>
<evidence type="ECO:0000256" key="1">
    <source>
        <dbReference type="ARBA" id="ARBA00004245"/>
    </source>
</evidence>
<keyword evidence="6" id="KW-0009">Actin-binding</keyword>
<comment type="subcellular location">
    <subcellularLocation>
        <location evidence="1">Cytoplasm</location>
        <location evidence="1">Cytoskeleton</location>
    </subcellularLocation>
</comment>
<name>A0A2T9YT73_9FUNG</name>
<dbReference type="GO" id="GO:0034314">
    <property type="term" value="P:Arp2/3 complex-mediated actin nucleation"/>
    <property type="evidence" value="ECO:0007669"/>
    <property type="project" value="UniProtKB-ARBA"/>
</dbReference>
<keyword evidence="7" id="KW-0206">Cytoskeleton</keyword>
<dbReference type="SUPFAM" id="SSF53067">
    <property type="entry name" value="Actin-like ATPase domain"/>
    <property type="match status" value="2"/>
</dbReference>
<dbReference type="EMBL" id="MBFR01000053">
    <property type="protein sequence ID" value="PVU95545.1"/>
    <property type="molecule type" value="Genomic_DNA"/>
</dbReference>
<evidence type="ECO:0000256" key="3">
    <source>
        <dbReference type="ARBA" id="ARBA00022490"/>
    </source>
</evidence>
<organism evidence="8 9">
    <name type="scientific">Smittium simulii</name>
    <dbReference type="NCBI Taxonomy" id="133385"/>
    <lineage>
        <taxon>Eukaryota</taxon>
        <taxon>Fungi</taxon>
        <taxon>Fungi incertae sedis</taxon>
        <taxon>Zoopagomycota</taxon>
        <taxon>Kickxellomycotina</taxon>
        <taxon>Harpellomycetes</taxon>
        <taxon>Harpellales</taxon>
        <taxon>Legeriomycetaceae</taxon>
        <taxon>Smittium</taxon>
    </lineage>
</organism>
<dbReference type="Gene3D" id="3.90.640.10">
    <property type="entry name" value="Actin, Chain A, domain 4"/>
    <property type="match status" value="1"/>
</dbReference>
<dbReference type="PANTHER" id="PTHR11937">
    <property type="entry name" value="ACTIN"/>
    <property type="match status" value="1"/>
</dbReference>
<dbReference type="InterPro" id="IPR043129">
    <property type="entry name" value="ATPase_NBD"/>
</dbReference>
<keyword evidence="5" id="KW-0067">ATP-binding</keyword>
<protein>
    <recommendedName>
        <fullName evidence="10">Actin-related protein 2</fullName>
    </recommendedName>
</protein>
<dbReference type="GO" id="GO:0005524">
    <property type="term" value="F:ATP binding"/>
    <property type="evidence" value="ECO:0007669"/>
    <property type="project" value="UniProtKB-KW"/>
</dbReference>
<evidence type="ECO:0000256" key="6">
    <source>
        <dbReference type="ARBA" id="ARBA00023203"/>
    </source>
</evidence>
<dbReference type="PROSITE" id="PS01132">
    <property type="entry name" value="ACTINS_ACT_LIKE"/>
    <property type="match status" value="1"/>
</dbReference>
<keyword evidence="4" id="KW-0547">Nucleotide-binding</keyword>
<keyword evidence="9" id="KW-1185">Reference proteome</keyword>
<evidence type="ECO:0000313" key="9">
    <source>
        <dbReference type="Proteomes" id="UP000245383"/>
    </source>
</evidence>
<accession>A0A2T9YT73</accession>
<evidence type="ECO:0000313" key="8">
    <source>
        <dbReference type="EMBL" id="PVU95545.1"/>
    </source>
</evidence>
<proteinExistence type="inferred from homology"/>
<dbReference type="InterPro" id="IPR004000">
    <property type="entry name" value="Actin"/>
</dbReference>
<dbReference type="PRINTS" id="PR00190">
    <property type="entry name" value="ACTIN"/>
</dbReference>
<dbReference type="Gene3D" id="3.30.420.40">
    <property type="match status" value="2"/>
</dbReference>
<gene>
    <name evidence="8" type="ORF">BB561_001755</name>
</gene>
<sequence length="392" mass="44255">MDASNVIVVDNGTVGYAGTNFPEFVFPSVVGRPMLRAEEASSINDMPYQVKDINVGTEAAALRSVLSMSYPLENGIIKNWEDMRHVWDYTFFEKLKIDPTQTKILLTEAPLNPKANREQMVQTMLEHYGFEGVYVAIQAVLTLYAQGLLTGVVIDSGDGVSHIIPVYQGYSLPHLTKRLDVAGRHVTRYLIKLLQLRGYEFNRTADFETARQIKEKLCYVSYDLDLDKKLSAETTTLVETYTLPDGRVIKISSERFQAPECMFQPELIDVESPGIAELLLNTVQDAPIDMRSDLYSHVILSGGSSMYPGFPSRLDKEVRQLYLEKVLNGNNERLEKFKLQIDDPPNRKHMVFLGGAVLADVMKNNPSAWITKQEWLEMGPRCLEKINTGFSN</sequence>
<dbReference type="AlphaFoldDB" id="A0A2T9YT73"/>
<dbReference type="SMART" id="SM00268">
    <property type="entry name" value="ACTIN"/>
    <property type="match status" value="1"/>
</dbReference>
<dbReference type="STRING" id="133385.A0A2T9YT73"/>